<dbReference type="GO" id="GO:0016020">
    <property type="term" value="C:membrane"/>
    <property type="evidence" value="ECO:0007669"/>
    <property type="project" value="TreeGrafter"/>
</dbReference>
<dbReference type="GO" id="GO:0010506">
    <property type="term" value="P:regulation of autophagy"/>
    <property type="evidence" value="ECO:0007669"/>
    <property type="project" value="TreeGrafter"/>
</dbReference>
<dbReference type="GO" id="GO:0060090">
    <property type="term" value="F:molecular adaptor activity"/>
    <property type="evidence" value="ECO:0007669"/>
    <property type="project" value="UniProtKB-ARBA"/>
</dbReference>
<dbReference type="GO" id="GO:0008270">
    <property type="term" value="F:zinc ion binding"/>
    <property type="evidence" value="ECO:0007669"/>
    <property type="project" value="UniProtKB-KW"/>
</dbReference>
<dbReference type="PANTHER" id="PTHR10807:SF75">
    <property type="entry name" value="PHOSPHATIDYLINOSITOL-3-PHOSPHATE PHOSPHATASE"/>
    <property type="match status" value="1"/>
</dbReference>
<dbReference type="InterPro" id="IPR046978">
    <property type="entry name" value="MTMR4_FYVE"/>
</dbReference>
<evidence type="ECO:0000256" key="5">
    <source>
        <dbReference type="ARBA" id="ARBA00012903"/>
    </source>
</evidence>
<feature type="binding site" evidence="14">
    <location>
        <begin position="275"/>
        <end position="281"/>
    </location>
    <ligand>
        <name>substrate</name>
    </ligand>
</feature>
<dbReference type="GO" id="GO:0019903">
    <property type="term" value="F:protein phosphatase binding"/>
    <property type="evidence" value="ECO:0007669"/>
    <property type="project" value="TreeGrafter"/>
</dbReference>
<dbReference type="PROSITE" id="PS51339">
    <property type="entry name" value="PPASE_MYOTUBULARIN"/>
    <property type="match status" value="1"/>
</dbReference>
<comment type="subcellular location">
    <subcellularLocation>
        <location evidence="2">Endomembrane system</location>
        <topology evidence="2">Peripheral membrane protein</topology>
    </subcellularLocation>
</comment>
<keyword evidence="10" id="KW-0862">Zinc</keyword>
<feature type="compositionally biased region" description="Basic and acidic residues" evidence="16">
    <location>
        <begin position="512"/>
        <end position="524"/>
    </location>
</feature>
<gene>
    <name evidence="20" type="ORF">TCMB3V08_LOCUS5213</name>
</gene>
<evidence type="ECO:0000256" key="8">
    <source>
        <dbReference type="ARBA" id="ARBA00022771"/>
    </source>
</evidence>
<dbReference type="GO" id="GO:0004721">
    <property type="term" value="F:phosphoprotein phosphatase activity"/>
    <property type="evidence" value="ECO:0007669"/>
    <property type="project" value="UniProtKB-ARBA"/>
</dbReference>
<dbReference type="Gene3D" id="3.30.40.10">
    <property type="entry name" value="Zinc/RING finger domain, C3HC4 (zinc finger)"/>
    <property type="match status" value="1"/>
</dbReference>
<keyword evidence="11" id="KW-0472">Membrane</keyword>
<feature type="region of interest" description="Disordered" evidence="16">
    <location>
        <begin position="509"/>
        <end position="535"/>
    </location>
</feature>
<dbReference type="PROSITE" id="PS50056">
    <property type="entry name" value="TYR_PHOSPHATASE_2"/>
    <property type="match status" value="1"/>
</dbReference>
<evidence type="ECO:0000256" key="7">
    <source>
        <dbReference type="ARBA" id="ARBA00022723"/>
    </source>
</evidence>
<feature type="domain" description="Tyrosine specific protein phosphatases" evidence="17">
    <location>
        <begin position="251"/>
        <end position="288"/>
    </location>
</feature>
<feature type="domain" description="FYVE-type" evidence="18">
    <location>
        <begin position="748"/>
        <end position="809"/>
    </location>
</feature>
<feature type="domain" description="Myotubularin phosphatase" evidence="19">
    <location>
        <begin position="98"/>
        <end position="381"/>
    </location>
</feature>
<dbReference type="InterPro" id="IPR016130">
    <property type="entry name" value="Tyr_Pase_AS"/>
</dbReference>
<dbReference type="FunFam" id="3.30.40.10:FF:000073">
    <property type="entry name" value="myotubularin-related protein 4 isoform X2"/>
    <property type="match status" value="1"/>
</dbReference>
<keyword evidence="7" id="KW-0479">Metal-binding</keyword>
<evidence type="ECO:0000259" key="17">
    <source>
        <dbReference type="PROSITE" id="PS50056"/>
    </source>
</evidence>
<dbReference type="Gene3D" id="3.90.190.10">
    <property type="entry name" value="Protein tyrosine phosphatase superfamily"/>
    <property type="match status" value="1"/>
</dbReference>
<evidence type="ECO:0000256" key="15">
    <source>
        <dbReference type="PROSITE-ProRule" id="PRU00091"/>
    </source>
</evidence>
<comment type="function">
    <text evidence="1">Negative regulator of epidermal growth factor receptor (EGFR) signaling.</text>
</comment>
<name>A0A7R9J4P2_TIMCA</name>
<dbReference type="InterPro" id="IPR013083">
    <property type="entry name" value="Znf_RING/FYVE/PHD"/>
</dbReference>
<dbReference type="EMBL" id="OE181111">
    <property type="protein sequence ID" value="CAD7572567.1"/>
    <property type="molecule type" value="Genomic_DNA"/>
</dbReference>
<evidence type="ECO:0000256" key="4">
    <source>
        <dbReference type="ARBA" id="ARBA00008755"/>
    </source>
</evidence>
<accession>A0A7R9J4P2</accession>
<evidence type="ECO:0000259" key="19">
    <source>
        <dbReference type="PROSITE" id="PS51339"/>
    </source>
</evidence>
<evidence type="ECO:0000256" key="12">
    <source>
        <dbReference type="ARBA" id="ARBA00032571"/>
    </source>
</evidence>
<dbReference type="InterPro" id="IPR017455">
    <property type="entry name" value="Znf_FYVE-rel"/>
</dbReference>
<comment type="similarity">
    <text evidence="4">Belongs to the lst-2 family.</text>
</comment>
<keyword evidence="9" id="KW-0378">Hydrolase</keyword>
<feature type="region of interest" description="Disordered" evidence="16">
    <location>
        <begin position="707"/>
        <end position="729"/>
    </location>
</feature>
<evidence type="ECO:0000256" key="16">
    <source>
        <dbReference type="SAM" id="MobiDB-lite"/>
    </source>
</evidence>
<feature type="region of interest" description="Disordered" evidence="16">
    <location>
        <begin position="632"/>
        <end position="668"/>
    </location>
</feature>
<dbReference type="InterPro" id="IPR000306">
    <property type="entry name" value="Znf_FYVE"/>
</dbReference>
<feature type="binding site" evidence="14">
    <location>
        <begin position="213"/>
        <end position="214"/>
    </location>
    <ligand>
        <name>substrate</name>
    </ligand>
</feature>
<evidence type="ECO:0000256" key="13">
    <source>
        <dbReference type="PIRSR" id="PIRSR630564-1"/>
    </source>
</evidence>
<dbReference type="CDD" id="cd15733">
    <property type="entry name" value="FYVE_MTMR4"/>
    <property type="match status" value="1"/>
</dbReference>
<feature type="compositionally biased region" description="Low complexity" evidence="16">
    <location>
        <begin position="636"/>
        <end position="646"/>
    </location>
</feature>
<dbReference type="InterPro" id="IPR011011">
    <property type="entry name" value="Znf_FYVE_PHD"/>
</dbReference>
<evidence type="ECO:0000313" key="20">
    <source>
        <dbReference type="EMBL" id="CAD7572567.1"/>
    </source>
</evidence>
<dbReference type="GO" id="GO:0052629">
    <property type="term" value="F:phosphatidylinositol-3,5-bisphosphate 3-phosphatase activity"/>
    <property type="evidence" value="ECO:0007669"/>
    <property type="project" value="UniProtKB-EC"/>
</dbReference>
<protein>
    <recommendedName>
        <fullName evidence="6">Lateral signaling target protein 2 homolog</fullName>
        <ecNumber evidence="5">3.1.3.95</ecNumber>
    </recommendedName>
    <alternativeName>
        <fullName evidence="12">Phosphatidylinositol-3,5-bisphosphate 3-phosphatase</fullName>
    </alternativeName>
</protein>
<dbReference type="GO" id="GO:0004438">
    <property type="term" value="F:phosphatidylinositol-3-phosphate phosphatase activity"/>
    <property type="evidence" value="ECO:0007669"/>
    <property type="project" value="UniProtKB-ARBA"/>
</dbReference>
<keyword evidence="8 15" id="KW-0863">Zinc-finger</keyword>
<evidence type="ECO:0000256" key="11">
    <source>
        <dbReference type="ARBA" id="ARBA00023136"/>
    </source>
</evidence>
<evidence type="ECO:0000256" key="14">
    <source>
        <dbReference type="PIRSR" id="PIRSR630564-2"/>
    </source>
</evidence>
<sequence length="886" mass="97941">MAMDGTETDSICHVKASDLYPKRELLCDECELVVPFTPLCGEAVEYLGRDVDVVIALSNYRFYLQLKDTYYNIPLGLIDFLEVKDIFFLHIFCKDAQSFRHTGNGAVIARCSQPEVGWLGWRSSEDEDLLKAIADACDFDRGHLQSENGESILDLTNSILAKDDIFVDLGRKKVLIMDARSYTTAVANRARGGGCECPEYYPGCEIQFMNLANIHSIRKSFQAVRQLCSSVADKPNWFSLLEGTRWLQHMAGLLRAALAVVSAVEQEGRPVLVHCSDGWDRTPQIVALAKLLLDPYYRTIEGFRILCENEWLDFGHKFADRCGHMIGCADPNERCPVFLQWLDCVHQLLLQFPCAFEFSHSYLVLWPSCNVRNLVLWCEVYLGSVESTVNSVISSSLTTNETPKVDDVPGVPLSAPSLCKTRSCVNLLAAAEHSSGQQRRSSDPNVTRELKLDALSLTDENIPLDNLEKHHTELTDPVCLKSGVISPEMFETVLGNNELPRERLINNLLNDSNDKNEDTTDSRSETTMFSNEVQDNTIISNPLSSEASSSSVDSSTDTLVAGEVNGFGKWIKINDSEADKKGNTCVFEKPPAFGNGVGTLDYSDSNLTSIPSNFSTSDICRVCANSRRCLADKDGSTSSSTSGKTSRYSTPPLYSQTPSSRYPATPNDERTLAPRLIHAGSRLDDVDGLAPLQNDVQVRVQQIIADHRESRPESGCSEDQPSGESVRSDVSWEAVEETGASPTLWVPDHAVNRCMGCNIEFSWLGRRKHHCRNCGKIFCADCSDNTVPLPNEQLYDPVRVCANCYSMLHNSSTLLKRHRAIPFSSIEYSGSLNFFNDFTDYGSITMKDEGAATADIALVDNCKPSNTLVSDTEGKPPIPVISAAST</sequence>
<dbReference type="InterPro" id="IPR029021">
    <property type="entry name" value="Prot-tyrosine_phosphatase-like"/>
</dbReference>
<evidence type="ECO:0000256" key="6">
    <source>
        <dbReference type="ARBA" id="ARBA00019870"/>
    </source>
</evidence>
<dbReference type="CDD" id="cd14533">
    <property type="entry name" value="PTP-MTMR3-like"/>
    <property type="match status" value="1"/>
</dbReference>
<dbReference type="InterPro" id="IPR010569">
    <property type="entry name" value="Myotubularin-like_Pase_dom"/>
</dbReference>
<evidence type="ECO:0000256" key="9">
    <source>
        <dbReference type="ARBA" id="ARBA00022801"/>
    </source>
</evidence>
<proteinExistence type="inferred from homology"/>
<feature type="compositionally biased region" description="Polar residues" evidence="16">
    <location>
        <begin position="647"/>
        <end position="662"/>
    </location>
</feature>
<dbReference type="GO" id="GO:0046856">
    <property type="term" value="P:phosphatidylinositol dephosphorylation"/>
    <property type="evidence" value="ECO:0007669"/>
    <property type="project" value="UniProtKB-ARBA"/>
</dbReference>
<reference evidence="20" key="1">
    <citation type="submission" date="2020-11" db="EMBL/GenBank/DDBJ databases">
        <authorList>
            <person name="Tran Van P."/>
        </authorList>
    </citation>
    <scope>NUCLEOTIDE SEQUENCE</scope>
</reference>
<dbReference type="Pfam" id="PF06602">
    <property type="entry name" value="Myotub-related"/>
    <property type="match status" value="1"/>
</dbReference>
<comment type="similarity">
    <text evidence="3">Belongs to the protein-tyrosine phosphatase family. Non-receptor class myotubularin subfamily.</text>
</comment>
<dbReference type="EC" id="3.1.3.95" evidence="5"/>
<evidence type="ECO:0000256" key="3">
    <source>
        <dbReference type="ARBA" id="ARBA00007471"/>
    </source>
</evidence>
<dbReference type="GO" id="GO:0046474">
    <property type="term" value="P:glycerophospholipid biosynthetic process"/>
    <property type="evidence" value="ECO:0007669"/>
    <property type="project" value="UniProtKB-ARBA"/>
</dbReference>
<dbReference type="SUPFAM" id="SSF57903">
    <property type="entry name" value="FYVE/PHD zinc finger"/>
    <property type="match status" value="1"/>
</dbReference>
<dbReference type="SUPFAM" id="SSF52799">
    <property type="entry name" value="(Phosphotyrosine protein) phosphatases II"/>
    <property type="match status" value="1"/>
</dbReference>
<dbReference type="GO" id="GO:0061952">
    <property type="term" value="P:midbody abscission"/>
    <property type="evidence" value="ECO:0007669"/>
    <property type="project" value="UniProtKB-ARBA"/>
</dbReference>
<dbReference type="PANTHER" id="PTHR10807">
    <property type="entry name" value="MYOTUBULARIN-RELATED"/>
    <property type="match status" value="1"/>
</dbReference>
<dbReference type="AlphaFoldDB" id="A0A7R9J4P2"/>
<dbReference type="SMART" id="SM00064">
    <property type="entry name" value="FYVE"/>
    <property type="match status" value="1"/>
</dbReference>
<evidence type="ECO:0000256" key="2">
    <source>
        <dbReference type="ARBA" id="ARBA00004184"/>
    </source>
</evidence>
<dbReference type="PROSITE" id="PS50178">
    <property type="entry name" value="ZF_FYVE"/>
    <property type="match status" value="1"/>
</dbReference>
<dbReference type="InterPro" id="IPR000387">
    <property type="entry name" value="Tyr_Pase_dom"/>
</dbReference>
<evidence type="ECO:0000256" key="1">
    <source>
        <dbReference type="ARBA" id="ARBA00003580"/>
    </source>
</evidence>
<dbReference type="Pfam" id="PF01363">
    <property type="entry name" value="FYVE"/>
    <property type="match status" value="1"/>
</dbReference>
<dbReference type="InterPro" id="IPR030564">
    <property type="entry name" value="Myotubularin"/>
</dbReference>
<dbReference type="GO" id="GO:0012505">
    <property type="term" value="C:endomembrane system"/>
    <property type="evidence" value="ECO:0007669"/>
    <property type="project" value="UniProtKB-SubCell"/>
</dbReference>
<dbReference type="PROSITE" id="PS00383">
    <property type="entry name" value="TYR_PHOSPHATASE_1"/>
    <property type="match status" value="1"/>
</dbReference>
<feature type="compositionally biased region" description="Polar residues" evidence="16">
    <location>
        <begin position="525"/>
        <end position="535"/>
    </location>
</feature>
<organism evidence="20">
    <name type="scientific">Timema californicum</name>
    <name type="common">California timema</name>
    <name type="synonym">Walking stick</name>
    <dbReference type="NCBI Taxonomy" id="61474"/>
    <lineage>
        <taxon>Eukaryota</taxon>
        <taxon>Metazoa</taxon>
        <taxon>Ecdysozoa</taxon>
        <taxon>Arthropoda</taxon>
        <taxon>Hexapoda</taxon>
        <taxon>Insecta</taxon>
        <taxon>Pterygota</taxon>
        <taxon>Neoptera</taxon>
        <taxon>Polyneoptera</taxon>
        <taxon>Phasmatodea</taxon>
        <taxon>Timematodea</taxon>
        <taxon>Timematoidea</taxon>
        <taxon>Timematidae</taxon>
        <taxon>Timema</taxon>
    </lineage>
</organism>
<evidence type="ECO:0000256" key="10">
    <source>
        <dbReference type="ARBA" id="ARBA00022833"/>
    </source>
</evidence>
<dbReference type="GO" id="GO:0005829">
    <property type="term" value="C:cytosol"/>
    <property type="evidence" value="ECO:0007669"/>
    <property type="project" value="UniProtKB-ARBA"/>
</dbReference>
<feature type="active site" description="Phosphocysteine intermediate" evidence="13">
    <location>
        <position position="275"/>
    </location>
</feature>
<evidence type="ECO:0000259" key="18">
    <source>
        <dbReference type="PROSITE" id="PS50178"/>
    </source>
</evidence>